<feature type="compositionally biased region" description="Basic and acidic residues" evidence="1">
    <location>
        <begin position="1"/>
        <end position="12"/>
    </location>
</feature>
<dbReference type="Proteomes" id="UP000290439">
    <property type="component" value="Chromosome"/>
</dbReference>
<accession>A0A4U8W528</accession>
<sequence>MLEELPRREPGRTRIPSPRVRLVCQPPPNLTELTRIAEALRKWQPTTNGSPR</sequence>
<protein>
    <submittedName>
        <fullName evidence="2">Uncharacterized protein</fullName>
    </submittedName>
</protein>
<evidence type="ECO:0000256" key="1">
    <source>
        <dbReference type="SAM" id="MobiDB-lite"/>
    </source>
</evidence>
<dbReference type="AlphaFoldDB" id="A0A4U8W528"/>
<organism evidence="2 3">
    <name type="scientific">Nocardia cyriacigeorgica</name>
    <dbReference type="NCBI Taxonomy" id="135487"/>
    <lineage>
        <taxon>Bacteria</taxon>
        <taxon>Bacillati</taxon>
        <taxon>Actinomycetota</taxon>
        <taxon>Actinomycetes</taxon>
        <taxon>Mycobacteriales</taxon>
        <taxon>Nocardiaceae</taxon>
        <taxon>Nocardia</taxon>
    </lineage>
</organism>
<evidence type="ECO:0000313" key="2">
    <source>
        <dbReference type="EMBL" id="VFA96608.1"/>
    </source>
</evidence>
<name>A0A4U8W528_9NOCA</name>
<proteinExistence type="predicted"/>
<evidence type="ECO:0000313" key="3">
    <source>
        <dbReference type="Proteomes" id="UP000290439"/>
    </source>
</evidence>
<reference evidence="2 3" key="1">
    <citation type="submission" date="2019-02" db="EMBL/GenBank/DDBJ databases">
        <authorList>
            <consortium name="Pathogen Informatics"/>
        </authorList>
    </citation>
    <scope>NUCLEOTIDE SEQUENCE [LARGE SCALE GENOMIC DNA]</scope>
    <source>
        <strain evidence="2 3">3012STDY6756504</strain>
    </source>
</reference>
<feature type="region of interest" description="Disordered" evidence="1">
    <location>
        <begin position="1"/>
        <end position="23"/>
    </location>
</feature>
<dbReference type="EMBL" id="LR215973">
    <property type="protein sequence ID" value="VFA96608.1"/>
    <property type="molecule type" value="Genomic_DNA"/>
</dbReference>
<gene>
    <name evidence="2" type="ORF">NCTC10797_00362</name>
</gene>